<feature type="region of interest" description="Disordered" evidence="1">
    <location>
        <begin position="397"/>
        <end position="427"/>
    </location>
</feature>
<accession>A0A8H4P7F8</accession>
<dbReference type="EMBL" id="JAADYS010002000">
    <property type="protein sequence ID" value="KAF4460173.1"/>
    <property type="molecule type" value="Genomic_DNA"/>
</dbReference>
<feature type="compositionally biased region" description="Polar residues" evidence="1">
    <location>
        <begin position="403"/>
        <end position="416"/>
    </location>
</feature>
<protein>
    <submittedName>
        <fullName evidence="2">Uncharacterized protein</fullName>
    </submittedName>
</protein>
<dbReference type="Proteomes" id="UP000554235">
    <property type="component" value="Unassembled WGS sequence"/>
</dbReference>
<reference evidence="2 3" key="1">
    <citation type="submission" date="2020-01" db="EMBL/GenBank/DDBJ databases">
        <title>Identification and distribution of gene clusters putatively required for synthesis of sphingolipid metabolism inhibitors in phylogenetically diverse species of the filamentous fungus Fusarium.</title>
        <authorList>
            <person name="Kim H.-S."/>
            <person name="Busman M."/>
            <person name="Brown D.W."/>
            <person name="Divon H."/>
            <person name="Uhlig S."/>
            <person name="Proctor R.H."/>
        </authorList>
    </citation>
    <scope>NUCLEOTIDE SEQUENCE [LARGE SCALE GENOMIC DNA]</scope>
    <source>
        <strain evidence="2 3">NRRL 20459</strain>
    </source>
</reference>
<keyword evidence="3" id="KW-1185">Reference proteome</keyword>
<feature type="compositionally biased region" description="Basic residues" evidence="1">
    <location>
        <begin position="14"/>
        <end position="28"/>
    </location>
</feature>
<evidence type="ECO:0000256" key="1">
    <source>
        <dbReference type="SAM" id="MobiDB-lite"/>
    </source>
</evidence>
<evidence type="ECO:0000313" key="3">
    <source>
        <dbReference type="Proteomes" id="UP000554235"/>
    </source>
</evidence>
<feature type="region of interest" description="Disordered" evidence="1">
    <location>
        <begin position="307"/>
        <end position="329"/>
    </location>
</feature>
<evidence type="ECO:0000313" key="2">
    <source>
        <dbReference type="EMBL" id="KAF4460173.1"/>
    </source>
</evidence>
<feature type="compositionally biased region" description="Gly residues" evidence="1">
    <location>
        <begin position="29"/>
        <end position="39"/>
    </location>
</feature>
<feature type="region of interest" description="Disordered" evidence="1">
    <location>
        <begin position="1"/>
        <end position="52"/>
    </location>
</feature>
<proteinExistence type="predicted"/>
<feature type="region of interest" description="Disordered" evidence="1">
    <location>
        <begin position="141"/>
        <end position="198"/>
    </location>
</feature>
<gene>
    <name evidence="2" type="ORF">FALBO_13058</name>
</gene>
<sequence>MSSNHDSGRGGGGGRRRRGRGRRGRGRGRGGGDGGGGGDSNALVPGQTPTGNNLVAAVRQSVLQELGVPANQGFNPSWGPNGFQQSGFNPAWGPNGLQQPGFNPAWGPNEFQQSGFNPAWVPNGMQQLGFSPTPALMPAMAQRHPAPASSDQQNVPRGPDQGNRNKRKRRAGKGAVAKGDDNPPKRHKPQVESAGDGVLNSGVTNVNEGGGPQEASIALVKGKENIYQVQFPDGSSTLVAPQAKPKSVYRQGGGRRRRITGWEDGSMEWMFATGLTGPSEVGKLDSTAGKEPDVADTGNVEVIDAAPARQDQTSAPGNDAQVNEGGRPQEASISLIRGRNDLYQVQFPDGSSTFVTPQAKPKSRYRAAGSLENKITNWEDGSMDHLFGIVTDSRRQEVDKESNLNSTAGTEPNVATTGDVEMTDADPGNDAQVCGNCKHPGHVVSRCWAIQDNGFIEGCAICNCPHDTNKCKQFPRDKPSQVDLLVFKRANLPPLSGRDWYTLILQYMGRNPTAKVKGLPWSVEFCQELRTNLGRLDRLAQNLSEDGSADSRESDPNTKSWEAAKTYFSKKSTAI</sequence>
<comment type="caution">
    <text evidence="2">The sequence shown here is derived from an EMBL/GenBank/DDBJ whole genome shotgun (WGS) entry which is preliminary data.</text>
</comment>
<dbReference type="AlphaFoldDB" id="A0A8H4P7F8"/>
<dbReference type="OrthoDB" id="5105088at2759"/>
<feature type="region of interest" description="Disordered" evidence="1">
    <location>
        <begin position="73"/>
        <end position="115"/>
    </location>
</feature>
<organism evidence="2 3">
    <name type="scientific">Fusarium albosuccineum</name>
    <dbReference type="NCBI Taxonomy" id="1237068"/>
    <lineage>
        <taxon>Eukaryota</taxon>
        <taxon>Fungi</taxon>
        <taxon>Dikarya</taxon>
        <taxon>Ascomycota</taxon>
        <taxon>Pezizomycotina</taxon>
        <taxon>Sordariomycetes</taxon>
        <taxon>Hypocreomycetidae</taxon>
        <taxon>Hypocreales</taxon>
        <taxon>Nectriaceae</taxon>
        <taxon>Fusarium</taxon>
        <taxon>Fusarium decemcellulare species complex</taxon>
    </lineage>
</organism>
<name>A0A8H4P7F8_9HYPO</name>